<dbReference type="PROSITE" id="PS51257">
    <property type="entry name" value="PROKAR_LIPOPROTEIN"/>
    <property type="match status" value="1"/>
</dbReference>
<protein>
    <recommendedName>
        <fullName evidence="3">MetA-pathway of phenol degradation</fullName>
    </recommendedName>
</protein>
<dbReference type="OrthoDB" id="735059at2"/>
<dbReference type="AlphaFoldDB" id="A0A1M7Q9E3"/>
<evidence type="ECO:0008006" key="3">
    <source>
        <dbReference type="Google" id="ProtNLM"/>
    </source>
</evidence>
<organism evidence="1 2">
    <name type="scientific">Cyclobacterium lianum</name>
    <dbReference type="NCBI Taxonomy" id="388280"/>
    <lineage>
        <taxon>Bacteria</taxon>
        <taxon>Pseudomonadati</taxon>
        <taxon>Bacteroidota</taxon>
        <taxon>Cytophagia</taxon>
        <taxon>Cytophagales</taxon>
        <taxon>Cyclobacteriaceae</taxon>
        <taxon>Cyclobacterium</taxon>
    </lineage>
</organism>
<name>A0A1M7Q9E3_9BACT</name>
<gene>
    <name evidence="1" type="ORF">SAMN04488057_11585</name>
</gene>
<proteinExistence type="predicted"/>
<reference evidence="1 2" key="1">
    <citation type="submission" date="2016-11" db="EMBL/GenBank/DDBJ databases">
        <authorList>
            <person name="Jaros S."/>
            <person name="Januszkiewicz K."/>
            <person name="Wedrychowicz H."/>
        </authorList>
    </citation>
    <scope>NUCLEOTIDE SEQUENCE [LARGE SCALE GENOMIC DNA]</scope>
    <source>
        <strain evidence="1 2">CGMCC 1.6102</strain>
    </source>
</reference>
<accession>A0A1M7Q9E3</accession>
<evidence type="ECO:0000313" key="2">
    <source>
        <dbReference type="Proteomes" id="UP000184513"/>
    </source>
</evidence>
<keyword evidence="2" id="KW-1185">Reference proteome</keyword>
<evidence type="ECO:0000313" key="1">
    <source>
        <dbReference type="EMBL" id="SHN27174.1"/>
    </source>
</evidence>
<sequence length="375" mass="42026">MNNKYIIYLIVACLYCFVAVNQLMAQGCVAIRQFSGVGNALNQGELLQKGDWNIVSNYRYFRSFRHFKGTHEEPDRVANNTEVINWSHAVDLNLSYAFSNQLYGVVSLPFVYNERSSLYEHGRSERHVSYSQGLADMRLGLGYWLFKGEKARNGNMAFGLNLKLPTGKYDARSTFYNVGPEGAPERRPVDQSIQPGDGGVGLIADMQGLRFLGNEFVFFYDGFYLINPRETNGTRTFRETLNPILSNESIMAVPDQYALRAGVFKSMFVHGLGFSLGGRVEGIPVRDLVGGNTGFRRPGYVVSIEPGISYMINNFTLNVNVPVALHRNRTRSVTDIAASTPQNYRHGDAAFADYLLNVGLAWRIVKKEPAVFGEF</sequence>
<dbReference type="EMBL" id="FRCY01000015">
    <property type="protein sequence ID" value="SHN27174.1"/>
    <property type="molecule type" value="Genomic_DNA"/>
</dbReference>
<dbReference type="Proteomes" id="UP000184513">
    <property type="component" value="Unassembled WGS sequence"/>
</dbReference>
<dbReference type="STRING" id="388280.SAMN04488057_11585"/>